<dbReference type="CDD" id="cd04301">
    <property type="entry name" value="NAT_SF"/>
    <property type="match status" value="1"/>
</dbReference>
<evidence type="ECO:0000313" key="3">
    <source>
        <dbReference type="Proteomes" id="UP001497623"/>
    </source>
</evidence>
<evidence type="ECO:0000313" key="2">
    <source>
        <dbReference type="EMBL" id="CAL4124483.1"/>
    </source>
</evidence>
<protein>
    <recommendedName>
        <fullName evidence="1">N-acetyltransferase domain-containing protein</fullName>
    </recommendedName>
</protein>
<dbReference type="GO" id="GO:0008080">
    <property type="term" value="F:N-acetyltransferase activity"/>
    <property type="evidence" value="ECO:0007669"/>
    <property type="project" value="TreeGrafter"/>
</dbReference>
<gene>
    <name evidence="2" type="ORF">MNOR_LOCUS24546</name>
</gene>
<evidence type="ECO:0000259" key="1">
    <source>
        <dbReference type="Pfam" id="PF00583"/>
    </source>
</evidence>
<proteinExistence type="predicted"/>
<feature type="domain" description="N-acetyltransferase" evidence="1">
    <location>
        <begin position="23"/>
        <end position="80"/>
    </location>
</feature>
<reference evidence="2 3" key="1">
    <citation type="submission" date="2024-05" db="EMBL/GenBank/DDBJ databases">
        <authorList>
            <person name="Wallberg A."/>
        </authorList>
    </citation>
    <scope>NUCLEOTIDE SEQUENCE [LARGE SCALE GENOMIC DNA]</scope>
</reference>
<accession>A0AAV2RFC5</accession>
<dbReference type="PANTHER" id="PTHR20905">
    <property type="entry name" value="N-ACETYLTRANSFERASE-RELATED"/>
    <property type="match status" value="1"/>
</dbReference>
<dbReference type="SUPFAM" id="SSF55729">
    <property type="entry name" value="Acyl-CoA N-acyltransferases (Nat)"/>
    <property type="match status" value="1"/>
</dbReference>
<sequence>MEQFLYMEDIIEKSFNLWANDGVTKVLEMVILVVHQNYCRRGIAKKLVQLSEETACKLDCQQVMSQASNVVSQGLFHRMDYKTVADLSMDSFKMEGKSILNMNEAQGTSKYLFMIKQINKNNYKNNVFDG</sequence>
<dbReference type="InterPro" id="IPR000182">
    <property type="entry name" value="GNAT_dom"/>
</dbReference>
<dbReference type="PANTHER" id="PTHR20905:SF1">
    <property type="entry name" value="AT07410P-RELATED"/>
    <property type="match status" value="1"/>
</dbReference>
<name>A0AAV2RFC5_MEGNR</name>
<comment type="caution">
    <text evidence="2">The sequence shown here is derived from an EMBL/GenBank/DDBJ whole genome shotgun (WGS) entry which is preliminary data.</text>
</comment>
<organism evidence="2 3">
    <name type="scientific">Meganyctiphanes norvegica</name>
    <name type="common">Northern krill</name>
    <name type="synonym">Thysanopoda norvegica</name>
    <dbReference type="NCBI Taxonomy" id="48144"/>
    <lineage>
        <taxon>Eukaryota</taxon>
        <taxon>Metazoa</taxon>
        <taxon>Ecdysozoa</taxon>
        <taxon>Arthropoda</taxon>
        <taxon>Crustacea</taxon>
        <taxon>Multicrustacea</taxon>
        <taxon>Malacostraca</taxon>
        <taxon>Eumalacostraca</taxon>
        <taxon>Eucarida</taxon>
        <taxon>Euphausiacea</taxon>
        <taxon>Euphausiidae</taxon>
        <taxon>Meganyctiphanes</taxon>
    </lineage>
</organism>
<dbReference type="Pfam" id="PF00583">
    <property type="entry name" value="Acetyltransf_1"/>
    <property type="match status" value="1"/>
</dbReference>
<dbReference type="Proteomes" id="UP001497623">
    <property type="component" value="Unassembled WGS sequence"/>
</dbReference>
<dbReference type="AlphaFoldDB" id="A0AAV2RFC5"/>
<dbReference type="Gene3D" id="3.40.630.30">
    <property type="match status" value="1"/>
</dbReference>
<dbReference type="EMBL" id="CAXKWB010022617">
    <property type="protein sequence ID" value="CAL4124483.1"/>
    <property type="molecule type" value="Genomic_DNA"/>
</dbReference>
<dbReference type="InterPro" id="IPR016181">
    <property type="entry name" value="Acyl_CoA_acyltransferase"/>
</dbReference>
<keyword evidence="3" id="KW-1185">Reference proteome</keyword>